<keyword evidence="5" id="KW-1185">Reference proteome</keyword>
<evidence type="ECO:0000313" key="4">
    <source>
        <dbReference type="EMBL" id="RSU04953.1"/>
    </source>
</evidence>
<evidence type="ECO:0000256" key="2">
    <source>
        <dbReference type="ARBA" id="ARBA00022777"/>
    </source>
</evidence>
<dbReference type="AlphaFoldDB" id="A0A430ACL4"/>
<dbReference type="InterPro" id="IPR029056">
    <property type="entry name" value="Ribokinase-like"/>
</dbReference>
<name>A0A430ACL4_9ENTE</name>
<protein>
    <submittedName>
        <fullName evidence="4">Carbohydrate kinase</fullName>
    </submittedName>
</protein>
<dbReference type="Gene3D" id="3.40.1190.20">
    <property type="match status" value="1"/>
</dbReference>
<dbReference type="EMBL" id="NGJY01000001">
    <property type="protein sequence ID" value="RSU04953.1"/>
    <property type="molecule type" value="Genomic_DNA"/>
</dbReference>
<dbReference type="InterPro" id="IPR011611">
    <property type="entry name" value="PfkB_dom"/>
</dbReference>
<evidence type="ECO:0000259" key="3">
    <source>
        <dbReference type="Pfam" id="PF00294"/>
    </source>
</evidence>
<dbReference type="CDD" id="cd01941">
    <property type="entry name" value="YeiC_kinase_like"/>
    <property type="match status" value="1"/>
</dbReference>
<organism evidence="4 5">
    <name type="scientific">Vagococcus fessus</name>
    <dbReference type="NCBI Taxonomy" id="120370"/>
    <lineage>
        <taxon>Bacteria</taxon>
        <taxon>Bacillati</taxon>
        <taxon>Bacillota</taxon>
        <taxon>Bacilli</taxon>
        <taxon>Lactobacillales</taxon>
        <taxon>Enterococcaceae</taxon>
        <taxon>Vagococcus</taxon>
    </lineage>
</organism>
<dbReference type="PANTHER" id="PTHR10584">
    <property type="entry name" value="SUGAR KINASE"/>
    <property type="match status" value="1"/>
</dbReference>
<dbReference type="GO" id="GO:0016301">
    <property type="term" value="F:kinase activity"/>
    <property type="evidence" value="ECO:0007669"/>
    <property type="project" value="UniProtKB-KW"/>
</dbReference>
<accession>A0A430ACL4</accession>
<dbReference type="RefSeq" id="WP_126830729.1">
    <property type="nucleotide sequence ID" value="NZ_CBCRYB010000015.1"/>
</dbReference>
<dbReference type="Pfam" id="PF00294">
    <property type="entry name" value="PfkB"/>
    <property type="match status" value="1"/>
</dbReference>
<feature type="domain" description="Carbohydrate kinase PfkB" evidence="3">
    <location>
        <begin position="6"/>
        <end position="293"/>
    </location>
</feature>
<gene>
    <name evidence="4" type="ORF">CBF31_02725</name>
</gene>
<keyword evidence="2 4" id="KW-0418">Kinase</keyword>
<keyword evidence="1" id="KW-0808">Transferase</keyword>
<dbReference type="SUPFAM" id="SSF53613">
    <property type="entry name" value="Ribokinase-like"/>
    <property type="match status" value="1"/>
</dbReference>
<evidence type="ECO:0000313" key="5">
    <source>
        <dbReference type="Proteomes" id="UP000287101"/>
    </source>
</evidence>
<sequence>MCSQPYAVVLGGLNMDIAGISGELYREHDSNIGRITLTDGGVGQNIAQNMVKLEVPTYLITVFGDDEFGEILRRNCIAKGIKLDCAEKLIGKASSTYLYVTDGKGDMVSGVNDMAIIKYMTPEFFERRIDFINQSKLCVIDGNLEQESIEWLADHVTVPLFVDPVSVAKAKRFESVLNRVDTFKPNEIEAELFTGIKVVDEETGKKAAQKLVELGVTNAFISLGEHGIICANENDVTSVPILKSKVVSCNGAGDCSMATIAWARFFYGETLSLVEVAQLTQAAASITVESIDAVSDYLAVRTVVKRAQEFNVTD</sequence>
<evidence type="ECO:0000256" key="1">
    <source>
        <dbReference type="ARBA" id="ARBA00022679"/>
    </source>
</evidence>
<dbReference type="Proteomes" id="UP000287101">
    <property type="component" value="Unassembled WGS sequence"/>
</dbReference>
<comment type="caution">
    <text evidence="4">The sequence shown here is derived from an EMBL/GenBank/DDBJ whole genome shotgun (WGS) entry which is preliminary data.</text>
</comment>
<reference evidence="4 5" key="1">
    <citation type="submission" date="2017-05" db="EMBL/GenBank/DDBJ databases">
        <title>Vagococcus spp. assemblies.</title>
        <authorList>
            <person name="Gulvik C.A."/>
        </authorList>
    </citation>
    <scope>NUCLEOTIDE SEQUENCE [LARGE SCALE GENOMIC DNA]</scope>
    <source>
        <strain evidence="4 5">CCUG 41755</strain>
    </source>
</reference>
<dbReference type="OrthoDB" id="9806249at2"/>
<dbReference type="PANTHER" id="PTHR10584:SF166">
    <property type="entry name" value="RIBOKINASE"/>
    <property type="match status" value="1"/>
</dbReference>
<proteinExistence type="predicted"/>